<dbReference type="Pfam" id="PF00132">
    <property type="entry name" value="Hexapep"/>
    <property type="match status" value="2"/>
</dbReference>
<dbReference type="InterPro" id="IPR018357">
    <property type="entry name" value="Hexapep_transf_CS"/>
</dbReference>
<keyword evidence="2" id="KW-0808">Transferase</keyword>
<dbReference type="GO" id="GO:0016746">
    <property type="term" value="F:acyltransferase activity"/>
    <property type="evidence" value="ECO:0007669"/>
    <property type="project" value="UniProtKB-KW"/>
</dbReference>
<dbReference type="PANTHER" id="PTHR43300:SF4">
    <property type="entry name" value="ACYL-[ACYL-CARRIER-PROTEIN]--UDP-N-ACETYLGLUCOSAMINE O-ACYLTRANSFERASE"/>
    <property type="match status" value="1"/>
</dbReference>
<proteinExistence type="inferred from homology"/>
<keyword evidence="2" id="KW-0012">Acyltransferase</keyword>
<protein>
    <submittedName>
        <fullName evidence="3">N-acetyltransferase</fullName>
    </submittedName>
</protein>
<keyword evidence="4" id="KW-1185">Reference proteome</keyword>
<evidence type="ECO:0000256" key="2">
    <source>
        <dbReference type="ARBA" id="ARBA00023315"/>
    </source>
</evidence>
<dbReference type="AlphaFoldDB" id="A0A8D5FTB1"/>
<reference evidence="3" key="1">
    <citation type="submission" date="2020-09" db="EMBL/GenBank/DDBJ databases">
        <title>Desulfogranum mesoprofundum gen. nov., sp. nov., a novel mesophilic, sulfate-reducing chemolithoautotroph isolated from a deep-sea hydrothermal vent chimney in the Suiyo Seamount.</title>
        <authorList>
            <person name="Hashimoto Y."/>
            <person name="Nakagawa S."/>
        </authorList>
    </citation>
    <scope>NUCLEOTIDE SEQUENCE</scope>
    <source>
        <strain evidence="3">KT2</strain>
    </source>
</reference>
<dbReference type="InterPro" id="IPR050179">
    <property type="entry name" value="Trans_hexapeptide_repeat"/>
</dbReference>
<comment type="similarity">
    <text evidence="1">Belongs to the transferase hexapeptide repeat family.</text>
</comment>
<dbReference type="InterPro" id="IPR001451">
    <property type="entry name" value="Hexapep"/>
</dbReference>
<dbReference type="PANTHER" id="PTHR43300">
    <property type="entry name" value="ACETYLTRANSFERASE"/>
    <property type="match status" value="1"/>
</dbReference>
<evidence type="ECO:0000313" key="3">
    <source>
        <dbReference type="EMBL" id="BCL61016.1"/>
    </source>
</evidence>
<dbReference type="KEGG" id="dbk:DGMP_17090"/>
<dbReference type="RefSeq" id="WP_268907534.1">
    <property type="nucleotide sequence ID" value="NZ_AP024086.1"/>
</dbReference>
<dbReference type="PROSITE" id="PS00101">
    <property type="entry name" value="HEXAPEP_TRANSFERASES"/>
    <property type="match status" value="1"/>
</dbReference>
<name>A0A8D5FTB1_9BACT</name>
<gene>
    <name evidence="3" type="ORF">DGMP_17090</name>
</gene>
<dbReference type="Proteomes" id="UP000826725">
    <property type="component" value="Chromosome"/>
</dbReference>
<accession>A0A8D5FTB1</accession>
<evidence type="ECO:0000313" key="4">
    <source>
        <dbReference type="Proteomes" id="UP000826725"/>
    </source>
</evidence>
<organism evidence="3 4">
    <name type="scientific">Desulfomarina profundi</name>
    <dbReference type="NCBI Taxonomy" id="2772557"/>
    <lineage>
        <taxon>Bacteria</taxon>
        <taxon>Pseudomonadati</taxon>
        <taxon>Thermodesulfobacteriota</taxon>
        <taxon>Desulfobulbia</taxon>
        <taxon>Desulfobulbales</taxon>
        <taxon>Desulfobulbaceae</taxon>
        <taxon>Desulfomarina</taxon>
    </lineage>
</organism>
<sequence>MKKKYCRISGDVELGEDVTIHAFVNLYGCSIGSKTKIGTFVEIQKGVLIGEKCKISSHTFICEGVHIANEVFIGHNVTFVNDLYPRATREDGLLQDDFDWDVVETVIERNVSIGSGATILCGITVGSDSIVGAGSVVVRDIPAGEIWVGNPAKFLRRITE</sequence>
<evidence type="ECO:0000256" key="1">
    <source>
        <dbReference type="ARBA" id="ARBA00007274"/>
    </source>
</evidence>
<dbReference type="CDD" id="cd03358">
    <property type="entry name" value="LbH_WxcM_N_like"/>
    <property type="match status" value="1"/>
</dbReference>
<dbReference type="EMBL" id="AP024086">
    <property type="protein sequence ID" value="BCL61016.1"/>
    <property type="molecule type" value="Genomic_DNA"/>
</dbReference>